<dbReference type="CDD" id="cd13138">
    <property type="entry name" value="MATE_yoeA_like"/>
    <property type="match status" value="1"/>
</dbReference>
<reference evidence="8 9" key="1">
    <citation type="submission" date="2024-05" db="EMBL/GenBank/DDBJ databases">
        <authorList>
            <person name="Liu Q."/>
            <person name="Xin Y.-H."/>
        </authorList>
    </citation>
    <scope>NUCLEOTIDE SEQUENCE [LARGE SCALE GENOMIC DNA]</scope>
    <source>
        <strain evidence="8 9">CGMCC 1.10181</strain>
    </source>
</reference>
<keyword evidence="6 7" id="KW-0472">Membrane</keyword>
<keyword evidence="2" id="KW-0813">Transport</keyword>
<feature type="transmembrane region" description="Helical" evidence="7">
    <location>
        <begin position="400"/>
        <end position="418"/>
    </location>
</feature>
<proteinExistence type="predicted"/>
<comment type="subcellular location">
    <subcellularLocation>
        <location evidence="1">Cell inner membrane</location>
        <topology evidence="1">Multi-pass membrane protein</topology>
    </subcellularLocation>
</comment>
<keyword evidence="5 7" id="KW-1133">Transmembrane helix</keyword>
<evidence type="ECO:0000313" key="8">
    <source>
        <dbReference type="EMBL" id="MEN2789271.1"/>
    </source>
</evidence>
<dbReference type="InterPro" id="IPR048279">
    <property type="entry name" value="MdtK-like"/>
</dbReference>
<feature type="transmembrane region" description="Helical" evidence="7">
    <location>
        <begin position="175"/>
        <end position="196"/>
    </location>
</feature>
<keyword evidence="4 7" id="KW-0812">Transmembrane</keyword>
<sequence length="487" mass="51481">MNPTTGPNPKRTHDLTAGPIVATLLAFALPTLVSNVLQSLNGSINAMWVGQLLGVTGLAATSNANLIMFMVYALSFGFGMAVAILIGQTMGRRDLDGVRRLVGAGVALFLLLGLVTGVGGWLASPAILRLLVTPADVYPQALVYARVTFIGVPAGLMILFLQMALRGTGDSLTPLLLVIPGALIDVGLNPVLILGLGPMPKMGIAGSAAAGLIANYVSVSLLFGYIYRRDLGIRLRGREFHYLIPARDLVFTIMRKGAPMGLQMIVVTVASLAMMGLVNRHGTTTVAAYGATNQLWTYIQMPAVAVGAAVSAMVAQNIGAGRWDRIGRITGAGMVINLALTGALVLSVTLPDRFVLGWFLGHDDRAIAIARHISLLASWSYIISGVMMVLGAVPRANGATLMPLLIATVALVPGRFGFAYALGPAWGADAIWWSFPVGYGIAAILTALYYRYGGWRRIRLLAEPSREEVDELVQSESEPTGRVHPAG</sequence>
<feature type="transmembrane region" description="Helical" evidence="7">
    <location>
        <begin position="257"/>
        <end position="275"/>
    </location>
</feature>
<evidence type="ECO:0000256" key="4">
    <source>
        <dbReference type="ARBA" id="ARBA00022692"/>
    </source>
</evidence>
<feature type="transmembrane region" description="Helical" evidence="7">
    <location>
        <begin position="143"/>
        <end position="163"/>
    </location>
</feature>
<gene>
    <name evidence="8" type="ORF">ABC974_06510</name>
</gene>
<name>A0ABU9Y0C7_9SPHN</name>
<feature type="transmembrane region" description="Helical" evidence="7">
    <location>
        <begin position="326"/>
        <end position="349"/>
    </location>
</feature>
<dbReference type="RefSeq" id="WP_343891925.1">
    <property type="nucleotide sequence ID" value="NZ_BAAAEH010000047.1"/>
</dbReference>
<accession>A0ABU9Y0C7</accession>
<feature type="transmembrane region" description="Helical" evidence="7">
    <location>
        <begin position="202"/>
        <end position="227"/>
    </location>
</feature>
<evidence type="ECO:0000256" key="7">
    <source>
        <dbReference type="SAM" id="Phobius"/>
    </source>
</evidence>
<evidence type="ECO:0000256" key="5">
    <source>
        <dbReference type="ARBA" id="ARBA00022989"/>
    </source>
</evidence>
<dbReference type="InterPro" id="IPR052031">
    <property type="entry name" value="Membrane_Transporter-Flippase"/>
</dbReference>
<feature type="transmembrane region" description="Helical" evidence="7">
    <location>
        <begin position="101"/>
        <end position="123"/>
    </location>
</feature>
<evidence type="ECO:0000256" key="6">
    <source>
        <dbReference type="ARBA" id="ARBA00023136"/>
    </source>
</evidence>
<dbReference type="InterPro" id="IPR002528">
    <property type="entry name" value="MATE_fam"/>
</dbReference>
<dbReference type="PIRSF" id="PIRSF006603">
    <property type="entry name" value="DinF"/>
    <property type="match status" value="1"/>
</dbReference>
<dbReference type="Pfam" id="PF01554">
    <property type="entry name" value="MatE"/>
    <property type="match status" value="2"/>
</dbReference>
<protein>
    <submittedName>
        <fullName evidence="8">MATE family efflux transporter</fullName>
    </submittedName>
</protein>
<feature type="transmembrane region" description="Helical" evidence="7">
    <location>
        <begin position="369"/>
        <end position="393"/>
    </location>
</feature>
<dbReference type="PANTHER" id="PTHR43549:SF3">
    <property type="entry name" value="MULTIDRUG RESISTANCE PROTEIN YPNP-RELATED"/>
    <property type="match status" value="1"/>
</dbReference>
<feature type="transmembrane region" description="Helical" evidence="7">
    <location>
        <begin position="44"/>
        <end position="60"/>
    </location>
</feature>
<evidence type="ECO:0000256" key="1">
    <source>
        <dbReference type="ARBA" id="ARBA00004429"/>
    </source>
</evidence>
<dbReference type="Proteomes" id="UP001419910">
    <property type="component" value="Unassembled WGS sequence"/>
</dbReference>
<feature type="transmembrane region" description="Helical" evidence="7">
    <location>
        <begin position="430"/>
        <end position="450"/>
    </location>
</feature>
<organism evidence="8 9">
    <name type="scientific">Sphingomonas oligophenolica</name>
    <dbReference type="NCBI Taxonomy" id="301154"/>
    <lineage>
        <taxon>Bacteria</taxon>
        <taxon>Pseudomonadati</taxon>
        <taxon>Pseudomonadota</taxon>
        <taxon>Alphaproteobacteria</taxon>
        <taxon>Sphingomonadales</taxon>
        <taxon>Sphingomonadaceae</taxon>
        <taxon>Sphingomonas</taxon>
    </lineage>
</organism>
<comment type="caution">
    <text evidence="8">The sequence shown here is derived from an EMBL/GenBank/DDBJ whole genome shotgun (WGS) entry which is preliminary data.</text>
</comment>
<feature type="transmembrane region" description="Helical" evidence="7">
    <location>
        <begin position="295"/>
        <end position="314"/>
    </location>
</feature>
<evidence type="ECO:0000256" key="2">
    <source>
        <dbReference type="ARBA" id="ARBA00022448"/>
    </source>
</evidence>
<evidence type="ECO:0000256" key="3">
    <source>
        <dbReference type="ARBA" id="ARBA00022475"/>
    </source>
</evidence>
<keyword evidence="3" id="KW-1003">Cell membrane</keyword>
<dbReference type="NCBIfam" id="TIGR00797">
    <property type="entry name" value="matE"/>
    <property type="match status" value="1"/>
</dbReference>
<evidence type="ECO:0000313" key="9">
    <source>
        <dbReference type="Proteomes" id="UP001419910"/>
    </source>
</evidence>
<dbReference type="PANTHER" id="PTHR43549">
    <property type="entry name" value="MULTIDRUG RESISTANCE PROTEIN YPNP-RELATED"/>
    <property type="match status" value="1"/>
</dbReference>
<feature type="transmembrane region" description="Helical" evidence="7">
    <location>
        <begin position="66"/>
        <end position="89"/>
    </location>
</feature>
<feature type="transmembrane region" description="Helical" evidence="7">
    <location>
        <begin position="20"/>
        <end position="37"/>
    </location>
</feature>
<dbReference type="EMBL" id="JBDIME010000003">
    <property type="protein sequence ID" value="MEN2789271.1"/>
    <property type="molecule type" value="Genomic_DNA"/>
</dbReference>
<keyword evidence="9" id="KW-1185">Reference proteome</keyword>